<evidence type="ECO:0000313" key="2">
    <source>
        <dbReference type="EMBL" id="SUT93511.1"/>
    </source>
</evidence>
<dbReference type="EMBL" id="UFRQ01000003">
    <property type="protein sequence ID" value="SUT93511.1"/>
    <property type="molecule type" value="Genomic_DNA"/>
</dbReference>
<sequence length="177" mass="19857">MTINKLHVIKKDDMYIGEIILDGKIVETIPAHLNASNCARTLNARVTQVATLKNIQLPRLVVSKPEEPIYFELTKNSYKIIKKAKTDTVKKETPDAVTQTAQRVPPHPSPLKPKAIPRVSPRRKPFTPYGLNGYLVDKNGNIRLMLDRKASANTIVLEPQMFEALADMVKMTQSQGE</sequence>
<protein>
    <submittedName>
        <fullName evidence="2">Uncharacterized protein</fullName>
    </submittedName>
</protein>
<feature type="region of interest" description="Disordered" evidence="1">
    <location>
        <begin position="91"/>
        <end position="124"/>
    </location>
</feature>
<evidence type="ECO:0000313" key="3">
    <source>
        <dbReference type="Proteomes" id="UP000254649"/>
    </source>
</evidence>
<proteinExistence type="predicted"/>
<dbReference type="Proteomes" id="UP000254649">
    <property type="component" value="Unassembled WGS sequence"/>
</dbReference>
<accession>A0A380TZQ7</accession>
<gene>
    <name evidence="2" type="ORF">NCTC10801_01957</name>
</gene>
<dbReference type="AlphaFoldDB" id="A0A380TZQ7"/>
<evidence type="ECO:0000256" key="1">
    <source>
        <dbReference type="SAM" id="MobiDB-lite"/>
    </source>
</evidence>
<organism evidence="2 3">
    <name type="scientific">[Actinobacillus] rossii</name>
    <dbReference type="NCBI Taxonomy" id="123820"/>
    <lineage>
        <taxon>Bacteria</taxon>
        <taxon>Pseudomonadati</taxon>
        <taxon>Pseudomonadota</taxon>
        <taxon>Gammaproteobacteria</taxon>
        <taxon>Pasteurellales</taxon>
        <taxon>Pasteurellaceae</taxon>
    </lineage>
</organism>
<keyword evidence="3" id="KW-1185">Reference proteome</keyword>
<dbReference type="OrthoDB" id="5687631at2"/>
<reference evidence="2 3" key="1">
    <citation type="submission" date="2018-06" db="EMBL/GenBank/DDBJ databases">
        <authorList>
            <consortium name="Pathogen Informatics"/>
            <person name="Doyle S."/>
        </authorList>
    </citation>
    <scope>NUCLEOTIDE SEQUENCE [LARGE SCALE GENOMIC DNA]</scope>
    <source>
        <strain evidence="2 3">NCTC10801</strain>
    </source>
</reference>
<name>A0A380TZQ7_9PAST</name>